<organism evidence="3 4">
    <name type="scientific">Streptomyces olindensis</name>
    <dbReference type="NCBI Taxonomy" id="358823"/>
    <lineage>
        <taxon>Bacteria</taxon>
        <taxon>Bacillati</taxon>
        <taxon>Actinomycetota</taxon>
        <taxon>Actinomycetes</taxon>
        <taxon>Kitasatosporales</taxon>
        <taxon>Streptomycetaceae</taxon>
        <taxon>Streptomyces</taxon>
    </lineage>
</organism>
<dbReference type="Proteomes" id="UP001550603">
    <property type="component" value="Unassembled WGS sequence"/>
</dbReference>
<reference evidence="3 4" key="1">
    <citation type="submission" date="2024-06" db="EMBL/GenBank/DDBJ databases">
        <title>The Natural Products Discovery Center: Release of the First 8490 Sequenced Strains for Exploring Actinobacteria Biosynthetic Diversity.</title>
        <authorList>
            <person name="Kalkreuter E."/>
            <person name="Kautsar S.A."/>
            <person name="Yang D."/>
            <person name="Bader C.D."/>
            <person name="Teijaro C.N."/>
            <person name="Fluegel L."/>
            <person name="Davis C.M."/>
            <person name="Simpson J.R."/>
            <person name="Lauterbach L."/>
            <person name="Steele A.D."/>
            <person name="Gui C."/>
            <person name="Meng S."/>
            <person name="Li G."/>
            <person name="Viehrig K."/>
            <person name="Ye F."/>
            <person name="Su P."/>
            <person name="Kiefer A.F."/>
            <person name="Nichols A."/>
            <person name="Cepeda A.J."/>
            <person name="Yan W."/>
            <person name="Fan B."/>
            <person name="Jiang Y."/>
            <person name="Adhikari A."/>
            <person name="Zheng C.-J."/>
            <person name="Schuster L."/>
            <person name="Cowan T.M."/>
            <person name="Smanski M.J."/>
            <person name="Chevrette M.G."/>
            <person name="De Carvalho L.P.S."/>
            <person name="Shen B."/>
        </authorList>
    </citation>
    <scope>NUCLEOTIDE SEQUENCE [LARGE SCALE GENOMIC DNA]</scope>
    <source>
        <strain evidence="3 4">NPDC019583</strain>
    </source>
</reference>
<dbReference type="Pfam" id="PF04542">
    <property type="entry name" value="Sigma70_r2"/>
    <property type="match status" value="1"/>
</dbReference>
<sequence length="144" mass="15583">MTVIFHPCDTTAPPSPLTAAIAPTAHHAYCPCSLRYIKKTPLWASWFRHGVAPGAQCDALRERAITAFLPVARWPARRYGSPADGREDFYQVAGLGLVKAVDRFDPARGCAFLSWESTGRSARPRTNCAAPDTPTAGPPMTLTS</sequence>
<proteinExistence type="predicted"/>
<accession>A0ABV2Y3T3</accession>
<dbReference type="EMBL" id="JBEYBN010000061">
    <property type="protein sequence ID" value="MEU2270930.1"/>
    <property type="molecule type" value="Genomic_DNA"/>
</dbReference>
<dbReference type="InterPro" id="IPR007627">
    <property type="entry name" value="RNA_pol_sigma70_r2"/>
</dbReference>
<evidence type="ECO:0000313" key="3">
    <source>
        <dbReference type="EMBL" id="MEU2270930.1"/>
    </source>
</evidence>
<keyword evidence="4" id="KW-1185">Reference proteome</keyword>
<gene>
    <name evidence="3" type="ORF">ABZ568_31870</name>
</gene>
<dbReference type="Gene3D" id="1.20.120.1810">
    <property type="match status" value="1"/>
</dbReference>
<feature type="domain" description="RNA polymerase sigma-70 region 2" evidence="2">
    <location>
        <begin position="66"/>
        <end position="115"/>
    </location>
</feature>
<protein>
    <submittedName>
        <fullName evidence="3">Sigma factor</fullName>
    </submittedName>
</protein>
<dbReference type="RefSeq" id="WP_359792461.1">
    <property type="nucleotide sequence ID" value="NZ_JBEYBN010000061.1"/>
</dbReference>
<evidence type="ECO:0000313" key="4">
    <source>
        <dbReference type="Proteomes" id="UP001550603"/>
    </source>
</evidence>
<comment type="caution">
    <text evidence="3">The sequence shown here is derived from an EMBL/GenBank/DDBJ whole genome shotgun (WGS) entry which is preliminary data.</text>
</comment>
<evidence type="ECO:0000256" key="1">
    <source>
        <dbReference type="SAM" id="MobiDB-lite"/>
    </source>
</evidence>
<evidence type="ECO:0000259" key="2">
    <source>
        <dbReference type="Pfam" id="PF04542"/>
    </source>
</evidence>
<dbReference type="SUPFAM" id="SSF88946">
    <property type="entry name" value="Sigma2 domain of RNA polymerase sigma factors"/>
    <property type="match status" value="1"/>
</dbReference>
<feature type="region of interest" description="Disordered" evidence="1">
    <location>
        <begin position="121"/>
        <end position="144"/>
    </location>
</feature>
<name>A0ABV2Y3T3_9ACTN</name>
<dbReference type="InterPro" id="IPR013325">
    <property type="entry name" value="RNA_pol_sigma_r2"/>
</dbReference>